<comment type="caution">
    <text evidence="1">The sequence shown here is derived from an EMBL/GenBank/DDBJ whole genome shotgun (WGS) entry which is preliminary data.</text>
</comment>
<protein>
    <submittedName>
        <fullName evidence="1">Uncharacterized protein</fullName>
    </submittedName>
</protein>
<organism evidence="1 2">
    <name type="scientific">Panicum virgatum</name>
    <name type="common">Blackwell switchgrass</name>
    <dbReference type="NCBI Taxonomy" id="38727"/>
    <lineage>
        <taxon>Eukaryota</taxon>
        <taxon>Viridiplantae</taxon>
        <taxon>Streptophyta</taxon>
        <taxon>Embryophyta</taxon>
        <taxon>Tracheophyta</taxon>
        <taxon>Spermatophyta</taxon>
        <taxon>Magnoliopsida</taxon>
        <taxon>Liliopsida</taxon>
        <taxon>Poales</taxon>
        <taxon>Poaceae</taxon>
        <taxon>PACMAD clade</taxon>
        <taxon>Panicoideae</taxon>
        <taxon>Panicodae</taxon>
        <taxon>Paniceae</taxon>
        <taxon>Panicinae</taxon>
        <taxon>Panicum</taxon>
        <taxon>Panicum sect. Hiantes</taxon>
    </lineage>
</organism>
<dbReference type="Proteomes" id="UP000823388">
    <property type="component" value="Chromosome 3K"/>
</dbReference>
<sequence length="56" mass="6432">MLDHHMAYFYFQDPLTGAINICKNPLTIIVEGPELYRKQTHFGRQGAPQTKDISIL</sequence>
<evidence type="ECO:0000313" key="2">
    <source>
        <dbReference type="Proteomes" id="UP000823388"/>
    </source>
</evidence>
<keyword evidence="2" id="KW-1185">Reference proteome</keyword>
<dbReference type="AlphaFoldDB" id="A0A8T0V338"/>
<dbReference type="EMBL" id="CM029041">
    <property type="protein sequence ID" value="KAG2628838.1"/>
    <property type="molecule type" value="Genomic_DNA"/>
</dbReference>
<evidence type="ECO:0000313" key="1">
    <source>
        <dbReference type="EMBL" id="KAG2628838.1"/>
    </source>
</evidence>
<proteinExistence type="predicted"/>
<gene>
    <name evidence="1" type="ORF">PVAP13_3KG417500</name>
</gene>
<name>A0A8T0V338_PANVG</name>
<accession>A0A8T0V338</accession>
<reference evidence="1 2" key="1">
    <citation type="submission" date="2020-05" db="EMBL/GenBank/DDBJ databases">
        <title>WGS assembly of Panicum virgatum.</title>
        <authorList>
            <person name="Lovell J.T."/>
            <person name="Jenkins J."/>
            <person name="Shu S."/>
            <person name="Juenger T.E."/>
            <person name="Schmutz J."/>
        </authorList>
    </citation>
    <scope>NUCLEOTIDE SEQUENCE [LARGE SCALE GENOMIC DNA]</scope>
    <source>
        <strain evidence="2">cv. AP13</strain>
    </source>
</reference>